<name>A0ABV8HIB6_9ACTN</name>
<keyword evidence="2" id="KW-1185">Reference proteome</keyword>
<dbReference type="RefSeq" id="WP_386426579.1">
    <property type="nucleotide sequence ID" value="NZ_JBHSBB010000005.1"/>
</dbReference>
<evidence type="ECO:0000313" key="1">
    <source>
        <dbReference type="EMBL" id="MFC4030898.1"/>
    </source>
</evidence>
<sequence>MTDARGVCASRAESLTADVAYVRGWAHAKEAADLLAEELLALGLDSDFPGLKADVNVFGDGIVHLGPVRPTAVEILAQLIAVGLAVEAAEEERAKLGLPGNPAG</sequence>
<dbReference type="EMBL" id="JBHSBB010000005">
    <property type="protein sequence ID" value="MFC4030898.1"/>
    <property type="molecule type" value="Genomic_DNA"/>
</dbReference>
<protein>
    <submittedName>
        <fullName evidence="1">Uncharacterized protein</fullName>
    </submittedName>
</protein>
<comment type="caution">
    <text evidence="1">The sequence shown here is derived from an EMBL/GenBank/DDBJ whole genome shotgun (WGS) entry which is preliminary data.</text>
</comment>
<organism evidence="1 2">
    <name type="scientific">Streptomyces polygonati</name>
    <dbReference type="NCBI Taxonomy" id="1617087"/>
    <lineage>
        <taxon>Bacteria</taxon>
        <taxon>Bacillati</taxon>
        <taxon>Actinomycetota</taxon>
        <taxon>Actinomycetes</taxon>
        <taxon>Kitasatosporales</taxon>
        <taxon>Streptomycetaceae</taxon>
        <taxon>Streptomyces</taxon>
    </lineage>
</organism>
<reference evidence="2" key="1">
    <citation type="journal article" date="2019" name="Int. J. Syst. Evol. Microbiol.">
        <title>The Global Catalogue of Microorganisms (GCM) 10K type strain sequencing project: providing services to taxonomists for standard genome sequencing and annotation.</title>
        <authorList>
            <consortium name="The Broad Institute Genomics Platform"/>
            <consortium name="The Broad Institute Genome Sequencing Center for Infectious Disease"/>
            <person name="Wu L."/>
            <person name="Ma J."/>
        </authorList>
    </citation>
    <scope>NUCLEOTIDE SEQUENCE [LARGE SCALE GENOMIC DNA]</scope>
    <source>
        <strain evidence="2">CGMCC 4.7237</strain>
    </source>
</reference>
<proteinExistence type="predicted"/>
<dbReference type="Proteomes" id="UP001595765">
    <property type="component" value="Unassembled WGS sequence"/>
</dbReference>
<accession>A0ABV8HIB6</accession>
<gene>
    <name evidence="1" type="ORF">ACFO3J_05370</name>
</gene>
<evidence type="ECO:0000313" key="2">
    <source>
        <dbReference type="Proteomes" id="UP001595765"/>
    </source>
</evidence>